<dbReference type="InterPro" id="IPR053147">
    <property type="entry name" value="Hsp_HslJ-like"/>
</dbReference>
<dbReference type="AlphaFoldDB" id="A0A2U2PCM9"/>
<dbReference type="EMBL" id="QEAS01000017">
    <property type="protein sequence ID" value="PWG79064.1"/>
    <property type="molecule type" value="Genomic_DNA"/>
</dbReference>
<dbReference type="Proteomes" id="UP000245647">
    <property type="component" value="Unassembled WGS sequence"/>
</dbReference>
<evidence type="ECO:0000313" key="3">
    <source>
        <dbReference type="Proteomes" id="UP000245647"/>
    </source>
</evidence>
<name>A0A2U2PCM9_9SPHI</name>
<keyword evidence="3" id="KW-1185">Reference proteome</keyword>
<dbReference type="Pfam" id="PF03724">
    <property type="entry name" value="META"/>
    <property type="match status" value="1"/>
</dbReference>
<comment type="caution">
    <text evidence="2">The sequence shown here is derived from an EMBL/GenBank/DDBJ whole genome shotgun (WGS) entry which is preliminary data.</text>
</comment>
<reference evidence="2 3" key="1">
    <citation type="submission" date="2018-04" db="EMBL/GenBank/DDBJ databases">
        <title>Pedobacter chongqingensis sp. nov., isolated from a rottenly hemp rope.</title>
        <authorList>
            <person name="Cai Y."/>
        </authorList>
    </citation>
    <scope>NUCLEOTIDE SEQUENCE [LARGE SCALE GENOMIC DNA]</scope>
    <source>
        <strain evidence="2 3">FJ4-8</strain>
    </source>
</reference>
<dbReference type="PANTHER" id="PTHR35535:SF1">
    <property type="entry name" value="HEAT SHOCK PROTEIN HSLJ"/>
    <property type="match status" value="1"/>
</dbReference>
<dbReference type="Gene3D" id="2.40.128.270">
    <property type="match status" value="1"/>
</dbReference>
<accession>A0A2U2PCM9</accession>
<dbReference type="InterPro" id="IPR038670">
    <property type="entry name" value="HslJ-like_sf"/>
</dbReference>
<gene>
    <name evidence="2" type="ORF">DDR33_18590</name>
</gene>
<dbReference type="PANTHER" id="PTHR35535">
    <property type="entry name" value="HEAT SHOCK PROTEIN HSLJ"/>
    <property type="match status" value="1"/>
</dbReference>
<evidence type="ECO:0000313" key="2">
    <source>
        <dbReference type="EMBL" id="PWG79064.1"/>
    </source>
</evidence>
<organism evidence="2 3">
    <name type="scientific">Pararcticibacter amylolyticus</name>
    <dbReference type="NCBI Taxonomy" id="2173175"/>
    <lineage>
        <taxon>Bacteria</taxon>
        <taxon>Pseudomonadati</taxon>
        <taxon>Bacteroidota</taxon>
        <taxon>Sphingobacteriia</taxon>
        <taxon>Sphingobacteriales</taxon>
        <taxon>Sphingobacteriaceae</taxon>
        <taxon>Pararcticibacter</taxon>
    </lineage>
</organism>
<proteinExistence type="predicted"/>
<feature type="domain" description="DUF306" evidence="1">
    <location>
        <begin position="46"/>
        <end position="144"/>
    </location>
</feature>
<sequence>MLAKLLPYNHKQHNKAMKVILRNLFGVILTTLILSSCASRKDQAAAGLEGRKWNLVSVGGKQAGAANAFIQFGKEAGKINGKGGCNGFGGTYSGDGSKIKIEGIISTRMACDDLDTENAFFRALRAADRYKVQQDTLYLYENDIQLAVLKGAPL</sequence>
<dbReference type="InterPro" id="IPR005184">
    <property type="entry name" value="DUF306_Meta_HslJ"/>
</dbReference>
<evidence type="ECO:0000259" key="1">
    <source>
        <dbReference type="Pfam" id="PF03724"/>
    </source>
</evidence>
<protein>
    <recommendedName>
        <fullName evidence="1">DUF306 domain-containing protein</fullName>
    </recommendedName>
</protein>